<proteinExistence type="predicted"/>
<sequence>MRMVFQSLLVYIWIFASSAIARRIHYNSLSMTRRTTIRTSRQTPAVGRPEPTHLQFIGFISFEGYQTLLIEHGVQGVRIPSRDGCIVDYFNVPWIFHGCYTSFWNKPYSQHIVDDPVYCVESCLLSDGSLAMLPRREGDGWLCVCFREPTEGVLGRRCGPGVWQGYYRRWIFDV</sequence>
<dbReference type="EMBL" id="KI894027">
    <property type="protein sequence ID" value="OBR89302.1"/>
    <property type="molecule type" value="Genomic_DNA"/>
</dbReference>
<accession>A0A1A6AGV9</accession>
<evidence type="ECO:0000256" key="1">
    <source>
        <dbReference type="SAM" id="SignalP"/>
    </source>
</evidence>
<dbReference type="OrthoDB" id="2563554at2759"/>
<feature type="signal peptide" evidence="1">
    <location>
        <begin position="1"/>
        <end position="21"/>
    </location>
</feature>
<gene>
    <name evidence="2" type="ORF">I303_01128</name>
</gene>
<evidence type="ECO:0000313" key="2">
    <source>
        <dbReference type="EMBL" id="OBR89302.1"/>
    </source>
</evidence>
<feature type="chain" id="PRO_5008342394" evidence="1">
    <location>
        <begin position="22"/>
        <end position="174"/>
    </location>
</feature>
<protein>
    <submittedName>
        <fullName evidence="2">Uncharacterized protein</fullName>
    </submittedName>
</protein>
<dbReference type="VEuPathDB" id="FungiDB:I303_01128"/>
<name>A0A1A6AGV9_9TREE</name>
<dbReference type="AlphaFoldDB" id="A0A1A6AGV9"/>
<keyword evidence="1" id="KW-0732">Signal</keyword>
<organism evidence="2">
    <name type="scientific">Kwoniella dejecticola CBS 10117</name>
    <dbReference type="NCBI Taxonomy" id="1296121"/>
    <lineage>
        <taxon>Eukaryota</taxon>
        <taxon>Fungi</taxon>
        <taxon>Dikarya</taxon>
        <taxon>Basidiomycota</taxon>
        <taxon>Agaricomycotina</taxon>
        <taxon>Tremellomycetes</taxon>
        <taxon>Tremellales</taxon>
        <taxon>Cryptococcaceae</taxon>
        <taxon>Kwoniella</taxon>
    </lineage>
</organism>
<reference evidence="2" key="1">
    <citation type="submission" date="2013-07" db="EMBL/GenBank/DDBJ databases">
        <title>The Genome Sequence of Cryptococcus dejecticola CBS10117.</title>
        <authorList>
            <consortium name="The Broad Institute Genome Sequencing Platform"/>
            <person name="Cuomo C."/>
            <person name="Litvintseva A."/>
            <person name="Chen Y."/>
            <person name="Heitman J."/>
            <person name="Sun S."/>
            <person name="Springer D."/>
            <person name="Dromer F."/>
            <person name="Young S.K."/>
            <person name="Zeng Q."/>
            <person name="Gargeya S."/>
            <person name="Fitzgerald M."/>
            <person name="Abouelleil A."/>
            <person name="Alvarado L."/>
            <person name="Berlin A.M."/>
            <person name="Chapman S.B."/>
            <person name="Dewar J."/>
            <person name="Goldberg J."/>
            <person name="Griggs A."/>
            <person name="Gujja S."/>
            <person name="Hansen M."/>
            <person name="Howarth C."/>
            <person name="Imamovic A."/>
            <person name="Larimer J."/>
            <person name="McCowan C."/>
            <person name="Murphy C."/>
            <person name="Pearson M."/>
            <person name="Priest M."/>
            <person name="Roberts A."/>
            <person name="Saif S."/>
            <person name="Shea T."/>
            <person name="Sykes S."/>
            <person name="Wortman J."/>
            <person name="Nusbaum C."/>
            <person name="Birren B."/>
        </authorList>
    </citation>
    <scope>NUCLEOTIDE SEQUENCE [LARGE SCALE GENOMIC DNA]</scope>
    <source>
        <strain evidence="2">CBS 10117</strain>
    </source>
</reference>